<reference evidence="1" key="1">
    <citation type="submission" date="2018-05" db="EMBL/GenBank/DDBJ databases">
        <title>Draft genome of Mucuna pruriens seed.</title>
        <authorList>
            <person name="Nnadi N.E."/>
            <person name="Vos R."/>
            <person name="Hasami M.H."/>
            <person name="Devisetty U.K."/>
            <person name="Aguiy J.C."/>
        </authorList>
    </citation>
    <scope>NUCLEOTIDE SEQUENCE [LARGE SCALE GENOMIC DNA]</scope>
    <source>
        <strain evidence="1">JCA_2017</strain>
    </source>
</reference>
<keyword evidence="2" id="KW-1185">Reference proteome</keyword>
<name>A0A371FG80_MUCPR</name>
<protein>
    <submittedName>
        <fullName evidence="1">Uncharacterized protein</fullName>
    </submittedName>
</protein>
<gene>
    <name evidence="1" type="ORF">CR513_42608</name>
</gene>
<feature type="non-terminal residue" evidence="1">
    <location>
        <position position="1"/>
    </location>
</feature>
<evidence type="ECO:0000313" key="1">
    <source>
        <dbReference type="EMBL" id="RDX77296.1"/>
    </source>
</evidence>
<proteinExistence type="predicted"/>
<evidence type="ECO:0000313" key="2">
    <source>
        <dbReference type="Proteomes" id="UP000257109"/>
    </source>
</evidence>
<dbReference type="EMBL" id="QJKJ01009213">
    <property type="protein sequence ID" value="RDX77296.1"/>
    <property type="molecule type" value="Genomic_DNA"/>
</dbReference>
<dbReference type="AlphaFoldDB" id="A0A371FG80"/>
<sequence>MVKTLSNSNPVIQSWLTPHSFTHRSSATTGLHFHLRTPSPAIAIATPINGSPQLPTAITQVPCLHLQLPTVYIQVFLGTPDSETSLSKY</sequence>
<accession>A0A371FG80</accession>
<dbReference type="Proteomes" id="UP000257109">
    <property type="component" value="Unassembled WGS sequence"/>
</dbReference>
<comment type="caution">
    <text evidence="1">The sequence shown here is derived from an EMBL/GenBank/DDBJ whole genome shotgun (WGS) entry which is preliminary data.</text>
</comment>
<organism evidence="1 2">
    <name type="scientific">Mucuna pruriens</name>
    <name type="common">Velvet bean</name>
    <name type="synonym">Dolichos pruriens</name>
    <dbReference type="NCBI Taxonomy" id="157652"/>
    <lineage>
        <taxon>Eukaryota</taxon>
        <taxon>Viridiplantae</taxon>
        <taxon>Streptophyta</taxon>
        <taxon>Embryophyta</taxon>
        <taxon>Tracheophyta</taxon>
        <taxon>Spermatophyta</taxon>
        <taxon>Magnoliopsida</taxon>
        <taxon>eudicotyledons</taxon>
        <taxon>Gunneridae</taxon>
        <taxon>Pentapetalae</taxon>
        <taxon>rosids</taxon>
        <taxon>fabids</taxon>
        <taxon>Fabales</taxon>
        <taxon>Fabaceae</taxon>
        <taxon>Papilionoideae</taxon>
        <taxon>50 kb inversion clade</taxon>
        <taxon>NPAAA clade</taxon>
        <taxon>indigoferoid/millettioid clade</taxon>
        <taxon>Phaseoleae</taxon>
        <taxon>Mucuna</taxon>
    </lineage>
</organism>